<organism evidence="2 3">
    <name type="scientific">Acer saccharum</name>
    <name type="common">Sugar maple</name>
    <dbReference type="NCBI Taxonomy" id="4024"/>
    <lineage>
        <taxon>Eukaryota</taxon>
        <taxon>Viridiplantae</taxon>
        <taxon>Streptophyta</taxon>
        <taxon>Embryophyta</taxon>
        <taxon>Tracheophyta</taxon>
        <taxon>Spermatophyta</taxon>
        <taxon>Magnoliopsida</taxon>
        <taxon>eudicotyledons</taxon>
        <taxon>Gunneridae</taxon>
        <taxon>Pentapetalae</taxon>
        <taxon>rosids</taxon>
        <taxon>malvids</taxon>
        <taxon>Sapindales</taxon>
        <taxon>Sapindaceae</taxon>
        <taxon>Hippocastanoideae</taxon>
        <taxon>Acereae</taxon>
        <taxon>Acer</taxon>
    </lineage>
</organism>
<evidence type="ECO:0008006" key="4">
    <source>
        <dbReference type="Google" id="ProtNLM"/>
    </source>
</evidence>
<evidence type="ECO:0000313" key="2">
    <source>
        <dbReference type="EMBL" id="KAK0577545.1"/>
    </source>
</evidence>
<reference evidence="2" key="2">
    <citation type="submission" date="2023-06" db="EMBL/GenBank/DDBJ databases">
        <authorList>
            <person name="Swenson N.G."/>
            <person name="Wegrzyn J.L."/>
            <person name="Mcevoy S.L."/>
        </authorList>
    </citation>
    <scope>NUCLEOTIDE SEQUENCE</scope>
    <source>
        <strain evidence="2">NS2018</strain>
        <tissue evidence="2">Leaf</tissue>
    </source>
</reference>
<reference evidence="2" key="1">
    <citation type="journal article" date="2022" name="Plant J.">
        <title>Strategies of tolerance reflected in two North American maple genomes.</title>
        <authorList>
            <person name="McEvoy S.L."/>
            <person name="Sezen U.U."/>
            <person name="Trouern-Trend A."/>
            <person name="McMahon S.M."/>
            <person name="Schaberg P.G."/>
            <person name="Yang J."/>
            <person name="Wegrzyn J.L."/>
            <person name="Swenson N.G."/>
        </authorList>
    </citation>
    <scope>NUCLEOTIDE SEQUENCE</scope>
    <source>
        <strain evidence="2">NS2018</strain>
    </source>
</reference>
<evidence type="ECO:0000313" key="3">
    <source>
        <dbReference type="Proteomes" id="UP001168877"/>
    </source>
</evidence>
<comment type="caution">
    <text evidence="2">The sequence shown here is derived from an EMBL/GenBank/DDBJ whole genome shotgun (WGS) entry which is preliminary data.</text>
</comment>
<dbReference type="PANTHER" id="PTHR34427:SF5">
    <property type="entry name" value="DUF4283 DOMAIN-CONTAINING PROTEIN"/>
    <property type="match status" value="1"/>
</dbReference>
<sequence>MLKWSDKFVLQSKLAWINVRGIPLQCWDEVLFKRLGRLLGEPVLVEEDTLRKKRLDRGRLLVLLPVDRSCPDKIEVEVGNWSFIVKVGEEESHVDLSLLSKILGLKMEFSIAGDEVLPEKVTIGGSPKERVGEASSSCNEQVASDKDKDGVRWQLQILDKSKKGQVEKSAILACDGDMATHVDSYERDVVSDSPIPLNLNFENLVDDDRMDNFSNSREAGPSSDKFFQGVLGQEEKLRGESPSVEKFRDVKAVLSGPPEFFQADRTEPISGSKVVLEKSRGRKSSVLRRSHNMILRSSRACEKTKQLNPKFINNMVWNLEDEVVKVLEKGMALGFNFNGKKKELLEIIAGREDVNDNRFQDLVRRLVLKHKASE</sequence>
<accession>A0AA39RT63</accession>
<name>A0AA39RT63_ACESA</name>
<evidence type="ECO:0000256" key="1">
    <source>
        <dbReference type="SAM" id="MobiDB-lite"/>
    </source>
</evidence>
<gene>
    <name evidence="2" type="ORF">LWI29_034786</name>
</gene>
<dbReference type="PANTHER" id="PTHR34427">
    <property type="entry name" value="DUF4283 DOMAIN PROTEIN"/>
    <property type="match status" value="1"/>
</dbReference>
<feature type="region of interest" description="Disordered" evidence="1">
    <location>
        <begin position="127"/>
        <end position="147"/>
    </location>
</feature>
<protein>
    <recommendedName>
        <fullName evidence="4">DUF4283 domain-containing protein</fullName>
    </recommendedName>
</protein>
<keyword evidence="3" id="KW-1185">Reference proteome</keyword>
<dbReference type="AlphaFoldDB" id="A0AA39RT63"/>
<proteinExistence type="predicted"/>
<dbReference type="EMBL" id="JAUESC010000386">
    <property type="protein sequence ID" value="KAK0577545.1"/>
    <property type="molecule type" value="Genomic_DNA"/>
</dbReference>
<dbReference type="Proteomes" id="UP001168877">
    <property type="component" value="Unassembled WGS sequence"/>
</dbReference>